<name>W2MC42_PHYNI</name>
<organism evidence="1">
    <name type="scientific">Phytophthora nicotianae</name>
    <name type="common">Potato buckeye rot agent</name>
    <name type="synonym">Phytophthora parasitica</name>
    <dbReference type="NCBI Taxonomy" id="4792"/>
    <lineage>
        <taxon>Eukaryota</taxon>
        <taxon>Sar</taxon>
        <taxon>Stramenopiles</taxon>
        <taxon>Oomycota</taxon>
        <taxon>Peronosporomycetes</taxon>
        <taxon>Peronosporales</taxon>
        <taxon>Peronosporaceae</taxon>
        <taxon>Phytophthora</taxon>
    </lineage>
</organism>
<evidence type="ECO:0000313" key="1">
    <source>
        <dbReference type="EMBL" id="ETM33875.1"/>
    </source>
</evidence>
<proteinExistence type="predicted"/>
<dbReference type="VEuPathDB" id="FungiDB:PPTG_24147"/>
<reference evidence="1" key="1">
    <citation type="submission" date="2013-11" db="EMBL/GenBank/DDBJ databases">
        <title>The Genome Sequence of Phytophthora parasitica IAC_01/95.</title>
        <authorList>
            <consortium name="The Broad Institute Genomics Platform"/>
            <person name="Russ C."/>
            <person name="Tyler B."/>
            <person name="Panabieres F."/>
            <person name="Shan W."/>
            <person name="Tripathy S."/>
            <person name="Grunwald N."/>
            <person name="Machado M."/>
            <person name="Johnson C.S."/>
            <person name="Arredondo F."/>
            <person name="Hong C."/>
            <person name="Coffey M."/>
            <person name="Young S.K."/>
            <person name="Zeng Q."/>
            <person name="Gargeya S."/>
            <person name="Fitzgerald M."/>
            <person name="Abouelleil A."/>
            <person name="Alvarado L."/>
            <person name="Chapman S.B."/>
            <person name="Gainer-Dewar J."/>
            <person name="Goldberg J."/>
            <person name="Griggs A."/>
            <person name="Gujja S."/>
            <person name="Hansen M."/>
            <person name="Howarth C."/>
            <person name="Imamovic A."/>
            <person name="Ireland A."/>
            <person name="Larimer J."/>
            <person name="McCowan C."/>
            <person name="Murphy C."/>
            <person name="Pearson M."/>
            <person name="Poon T.W."/>
            <person name="Priest M."/>
            <person name="Roberts A."/>
            <person name="Saif S."/>
            <person name="Shea T."/>
            <person name="Sykes S."/>
            <person name="Wortman J."/>
            <person name="Nusbaum C."/>
            <person name="Birren B."/>
        </authorList>
    </citation>
    <scope>NUCLEOTIDE SEQUENCE [LARGE SCALE GENOMIC DNA]</scope>
    <source>
        <strain evidence="1">IAC_01/95</strain>
    </source>
</reference>
<protein>
    <submittedName>
        <fullName evidence="1">Uncharacterized protein</fullName>
    </submittedName>
</protein>
<sequence>MKTLRRLTLTVYGARKIFDLMSQHFNLQQKEQLSAAKRVACADFDVPGVKRLMRPL</sequence>
<gene>
    <name evidence="1" type="ORF">L914_18931</name>
</gene>
<dbReference type="EMBL" id="KI695905">
    <property type="protein sequence ID" value="ETM33875.1"/>
    <property type="molecule type" value="Genomic_DNA"/>
</dbReference>
<accession>W2MC42</accession>
<dbReference type="AlphaFoldDB" id="W2MC42"/>
<dbReference type="Proteomes" id="UP000054532">
    <property type="component" value="Unassembled WGS sequence"/>
</dbReference>